<organism evidence="2 3">
    <name type="scientific">Austropuccinia psidii MF-1</name>
    <dbReference type="NCBI Taxonomy" id="1389203"/>
    <lineage>
        <taxon>Eukaryota</taxon>
        <taxon>Fungi</taxon>
        <taxon>Dikarya</taxon>
        <taxon>Basidiomycota</taxon>
        <taxon>Pucciniomycotina</taxon>
        <taxon>Pucciniomycetes</taxon>
        <taxon>Pucciniales</taxon>
        <taxon>Sphaerophragmiaceae</taxon>
        <taxon>Austropuccinia</taxon>
    </lineage>
</organism>
<comment type="caution">
    <text evidence="2">The sequence shown here is derived from an EMBL/GenBank/DDBJ whole genome shotgun (WGS) entry which is preliminary data.</text>
</comment>
<sequence>MKADYKTSIQSIILTSQLIQSGLAHPALGPSSLQEEADLGLSFLEHFHHSIRLQPQHDVLLPNVFPSSNQLAKHSTLRPLQAPIGLQPESQLYHPSGLTQSLQQPQHIGREGAPGAFLSSQPFGDPSLAIQAPYEIPSSHLSRSQEGFTYEQLGENPFSRLGPSPQPQPYNFVQSLPHYPWLPSPYGPLRENPQRARKSKSRNRNYQASRDESENDHQAQFTSSKKIKNTHFSEEAQQSSTISNSEPSVSGITTESPISSIRSQKQSQTLAQTGYQNLNHLNWLEHPFELHAQVFSSKELQQKALSSTLQPIPGILHPHLSPSQLHHPPTKDVLEKLLEEVYKIPTQPIYQKVIPVIFADNDFSPYIHIASLQSRLSCNYKYFTELVSNVINAQLVYYQKPQGLSAFSDSFDLISLSSDGFFIICSQTTPSIIPVSYEDLQAKIKMMVHQVWFLQHNFFSSLQISYSSPCYKTEQKQLMNWLLCELFSPKGSLPVFGKQPTSQSSRDRPDFAPFQKSIIKFISEPKKTAVQSAEVARLGSLSWSEEDAASLKLGLEILASYYVTVKSEKWNSAFRTQQIFLRKMSTVISSLINDKIIIGRGDNMRDFWLDTPPKQARAKNSSISKAQESM</sequence>
<evidence type="ECO:0000313" key="3">
    <source>
        <dbReference type="Proteomes" id="UP000765509"/>
    </source>
</evidence>
<evidence type="ECO:0000256" key="1">
    <source>
        <dbReference type="SAM" id="MobiDB-lite"/>
    </source>
</evidence>
<reference evidence="2" key="1">
    <citation type="submission" date="2021-03" db="EMBL/GenBank/DDBJ databases">
        <title>Draft genome sequence of rust myrtle Austropuccinia psidii MF-1, a brazilian biotype.</title>
        <authorList>
            <person name="Quecine M.C."/>
            <person name="Pachon D.M.R."/>
            <person name="Bonatelli M.L."/>
            <person name="Correr F.H."/>
            <person name="Franceschini L.M."/>
            <person name="Leite T.F."/>
            <person name="Margarido G.R.A."/>
            <person name="Almeida C.A."/>
            <person name="Ferrarezi J.A."/>
            <person name="Labate C.A."/>
        </authorList>
    </citation>
    <scope>NUCLEOTIDE SEQUENCE</scope>
    <source>
        <strain evidence="2">MF-1</strain>
    </source>
</reference>
<feature type="region of interest" description="Disordered" evidence="1">
    <location>
        <begin position="611"/>
        <end position="630"/>
    </location>
</feature>
<dbReference type="AlphaFoldDB" id="A0A9Q3GIN6"/>
<feature type="compositionally biased region" description="Polar residues" evidence="1">
    <location>
        <begin position="235"/>
        <end position="267"/>
    </location>
</feature>
<protein>
    <submittedName>
        <fullName evidence="2">Uncharacterized protein</fullName>
    </submittedName>
</protein>
<evidence type="ECO:0000313" key="2">
    <source>
        <dbReference type="EMBL" id="MBW0468519.1"/>
    </source>
</evidence>
<keyword evidence="3" id="KW-1185">Reference proteome</keyword>
<feature type="compositionally biased region" description="Polar residues" evidence="1">
    <location>
        <begin position="618"/>
        <end position="630"/>
    </location>
</feature>
<accession>A0A9Q3GIN6</accession>
<dbReference type="Proteomes" id="UP000765509">
    <property type="component" value="Unassembled WGS sequence"/>
</dbReference>
<proteinExistence type="predicted"/>
<dbReference type="OrthoDB" id="2495444at2759"/>
<gene>
    <name evidence="2" type="ORF">O181_008234</name>
</gene>
<dbReference type="EMBL" id="AVOT02001888">
    <property type="protein sequence ID" value="MBW0468519.1"/>
    <property type="molecule type" value="Genomic_DNA"/>
</dbReference>
<name>A0A9Q3GIN6_9BASI</name>
<feature type="region of interest" description="Disordered" evidence="1">
    <location>
        <begin position="184"/>
        <end position="267"/>
    </location>
</feature>